<dbReference type="EMBL" id="JAHLQF010000001">
    <property type="protein sequence ID" value="MBU5482689.1"/>
    <property type="molecule type" value="Genomic_DNA"/>
</dbReference>
<feature type="domain" description="N-acetyltransferase" evidence="3">
    <location>
        <begin position="10"/>
        <end position="155"/>
    </location>
</feature>
<feature type="domain" description="N-acetyltransferase" evidence="3">
    <location>
        <begin position="158"/>
        <end position="284"/>
    </location>
</feature>
<reference evidence="4 5" key="1">
    <citation type="submission" date="2021-06" db="EMBL/GenBank/DDBJ databases">
        <authorList>
            <person name="Sun Q."/>
            <person name="Li D."/>
        </authorList>
    </citation>
    <scope>NUCLEOTIDE SEQUENCE [LARGE SCALE GENOMIC DNA]</scope>
    <source>
        <strain evidence="4 5">MSJ-11</strain>
    </source>
</reference>
<name>A0ABS6EBW4_9CLOT</name>
<dbReference type="InterPro" id="IPR050680">
    <property type="entry name" value="YpeA/RimI_acetyltransf"/>
</dbReference>
<keyword evidence="1" id="KW-0808">Transferase</keyword>
<dbReference type="RefSeq" id="WP_216437115.1">
    <property type="nucleotide sequence ID" value="NZ_JAHLQF010000001.1"/>
</dbReference>
<evidence type="ECO:0000313" key="4">
    <source>
        <dbReference type="EMBL" id="MBU5482689.1"/>
    </source>
</evidence>
<evidence type="ECO:0000256" key="2">
    <source>
        <dbReference type="ARBA" id="ARBA00023315"/>
    </source>
</evidence>
<dbReference type="CDD" id="cd04301">
    <property type="entry name" value="NAT_SF"/>
    <property type="match status" value="2"/>
</dbReference>
<dbReference type="PROSITE" id="PS51186">
    <property type="entry name" value="GNAT"/>
    <property type="match status" value="2"/>
</dbReference>
<dbReference type="PANTHER" id="PTHR43420:SF44">
    <property type="entry name" value="ACETYLTRANSFERASE YPEA"/>
    <property type="match status" value="1"/>
</dbReference>
<keyword evidence="5" id="KW-1185">Reference proteome</keyword>
<gene>
    <name evidence="4" type="ORF">KQI86_00035</name>
</gene>
<evidence type="ECO:0000256" key="1">
    <source>
        <dbReference type="ARBA" id="ARBA00022679"/>
    </source>
</evidence>
<comment type="caution">
    <text evidence="4">The sequence shown here is derived from an EMBL/GenBank/DDBJ whole genome shotgun (WGS) entry which is preliminary data.</text>
</comment>
<sequence length="284" mass="32717">MFNYKTLENIDIKILHIAFLNAFSDYEVKLDLPLYKFKQMLKRKGYSPELSIGAFKNEALVGFIFNGLRNWDGKASIYDLGTGVIPEYRKQGVTSNMFDNMLKLLKQRNIKQYLLEVIQSNIAALELYKKQDFKIIRTFSCFQLDKNIYNSLSTYKVEHIDEIDSTIWDQLIKFWEITPSWQNSIDSIKALPDSFTYTIVSLNNTIVGYGIIDKKTGDIPQIAVDSNHRGKGVGESILTNLISSTESNKISIINVDDQSTTLKNFLYKSGFNNYINQYEMLLEL</sequence>
<keyword evidence="2" id="KW-0012">Acyltransferase</keyword>
<evidence type="ECO:0000313" key="5">
    <source>
        <dbReference type="Proteomes" id="UP000726170"/>
    </source>
</evidence>
<dbReference type="InterPro" id="IPR000182">
    <property type="entry name" value="GNAT_dom"/>
</dbReference>
<evidence type="ECO:0000259" key="3">
    <source>
        <dbReference type="PROSITE" id="PS51186"/>
    </source>
</evidence>
<dbReference type="Proteomes" id="UP000726170">
    <property type="component" value="Unassembled WGS sequence"/>
</dbReference>
<organism evidence="4 5">
    <name type="scientific">Clostridium mobile</name>
    <dbReference type="NCBI Taxonomy" id="2841512"/>
    <lineage>
        <taxon>Bacteria</taxon>
        <taxon>Bacillati</taxon>
        <taxon>Bacillota</taxon>
        <taxon>Clostridia</taxon>
        <taxon>Eubacteriales</taxon>
        <taxon>Clostridiaceae</taxon>
        <taxon>Clostridium</taxon>
    </lineage>
</organism>
<dbReference type="Pfam" id="PF00583">
    <property type="entry name" value="Acetyltransf_1"/>
    <property type="match status" value="1"/>
</dbReference>
<accession>A0ABS6EBW4</accession>
<dbReference type="Pfam" id="PF13673">
    <property type="entry name" value="Acetyltransf_10"/>
    <property type="match status" value="1"/>
</dbReference>
<protein>
    <submittedName>
        <fullName evidence="4">GNAT family N-acetyltransferase</fullName>
    </submittedName>
</protein>
<proteinExistence type="predicted"/>
<dbReference type="PANTHER" id="PTHR43420">
    <property type="entry name" value="ACETYLTRANSFERASE"/>
    <property type="match status" value="1"/>
</dbReference>